<feature type="signal peptide" evidence="1">
    <location>
        <begin position="1"/>
        <end position="20"/>
    </location>
</feature>
<protein>
    <recommendedName>
        <fullName evidence="4">DUF4864 domain-containing protein</fullName>
    </recommendedName>
</protein>
<sequence length="134" mass="15041">MRAFLLSLTLLMTVALSATAQDRGAIEDTIGSQLEAFNNRDIEGAWQYASPMIQGMFGTPQNFGMMVQQGYPMVWDNSDVRYLELREISGRLWQKVMLRDERGGLHVLDYQMIETDAGWQINGVSILPAPDIGV</sequence>
<evidence type="ECO:0000313" key="2">
    <source>
        <dbReference type="EMBL" id="SMY05894.1"/>
    </source>
</evidence>
<evidence type="ECO:0000313" key="3">
    <source>
        <dbReference type="Proteomes" id="UP000201613"/>
    </source>
</evidence>
<organism evidence="2 3">
    <name type="scientific">Flavimaricola marinus</name>
    <dbReference type="NCBI Taxonomy" id="1819565"/>
    <lineage>
        <taxon>Bacteria</taxon>
        <taxon>Pseudomonadati</taxon>
        <taxon>Pseudomonadota</taxon>
        <taxon>Alphaproteobacteria</taxon>
        <taxon>Rhodobacterales</taxon>
        <taxon>Paracoccaceae</taxon>
        <taxon>Flavimaricola</taxon>
    </lineage>
</organism>
<accession>A0A238L909</accession>
<keyword evidence="1" id="KW-0732">Signal</keyword>
<name>A0A238L909_9RHOB</name>
<dbReference type="OrthoDB" id="9130422at2"/>
<gene>
    <name evidence="2" type="ORF">LOM8899_00015</name>
</gene>
<dbReference type="Proteomes" id="UP000201613">
    <property type="component" value="Unassembled WGS sequence"/>
</dbReference>
<reference evidence="2 3" key="1">
    <citation type="submission" date="2017-05" db="EMBL/GenBank/DDBJ databases">
        <authorList>
            <person name="Song R."/>
            <person name="Chenine A.L."/>
            <person name="Ruprecht R.M."/>
        </authorList>
    </citation>
    <scope>NUCLEOTIDE SEQUENCE [LARGE SCALE GENOMIC DNA]</scope>
    <source>
        <strain evidence="2 3">CECT 8899</strain>
    </source>
</reference>
<dbReference type="EMBL" id="FXZK01000001">
    <property type="protein sequence ID" value="SMY05894.1"/>
    <property type="molecule type" value="Genomic_DNA"/>
</dbReference>
<evidence type="ECO:0000256" key="1">
    <source>
        <dbReference type="SAM" id="SignalP"/>
    </source>
</evidence>
<proteinExistence type="predicted"/>
<keyword evidence="3" id="KW-1185">Reference proteome</keyword>
<dbReference type="InterPro" id="IPR032347">
    <property type="entry name" value="DUF4864"/>
</dbReference>
<dbReference type="Pfam" id="PF16156">
    <property type="entry name" value="DUF4864"/>
    <property type="match status" value="1"/>
</dbReference>
<dbReference type="AlphaFoldDB" id="A0A238L909"/>
<evidence type="ECO:0008006" key="4">
    <source>
        <dbReference type="Google" id="ProtNLM"/>
    </source>
</evidence>
<feature type="chain" id="PRO_5012782682" description="DUF4864 domain-containing protein" evidence="1">
    <location>
        <begin position="21"/>
        <end position="134"/>
    </location>
</feature>